<proteinExistence type="predicted"/>
<accession>A0ABY1AB68</accession>
<comment type="pathway">
    <text evidence="1 6">Cell wall biogenesis; peptidoglycan biosynthesis.</text>
</comment>
<keyword evidence="3 6" id="KW-0133">Cell shape</keyword>
<dbReference type="InterPro" id="IPR050979">
    <property type="entry name" value="LD-transpeptidase"/>
</dbReference>
<evidence type="ECO:0000313" key="9">
    <source>
        <dbReference type="Proteomes" id="UP000182089"/>
    </source>
</evidence>
<dbReference type="InterPro" id="IPR038063">
    <property type="entry name" value="Transpep_catalytic_dom"/>
</dbReference>
<gene>
    <name evidence="8" type="ORF">SAMN05216431_10577</name>
</gene>
<feature type="active site" description="Proton donor/acceptor" evidence="6">
    <location>
        <position position="171"/>
    </location>
</feature>
<keyword evidence="2" id="KW-0808">Transferase</keyword>
<evidence type="ECO:0000256" key="1">
    <source>
        <dbReference type="ARBA" id="ARBA00004752"/>
    </source>
</evidence>
<dbReference type="EMBL" id="FOCC01000005">
    <property type="protein sequence ID" value="SEM61557.1"/>
    <property type="molecule type" value="Genomic_DNA"/>
</dbReference>
<dbReference type="Pfam" id="PF03734">
    <property type="entry name" value="YkuD"/>
    <property type="match status" value="1"/>
</dbReference>
<keyword evidence="4 6" id="KW-0573">Peptidoglycan synthesis</keyword>
<evidence type="ECO:0000256" key="2">
    <source>
        <dbReference type="ARBA" id="ARBA00022679"/>
    </source>
</evidence>
<evidence type="ECO:0000313" key="8">
    <source>
        <dbReference type="EMBL" id="SEM61557.1"/>
    </source>
</evidence>
<evidence type="ECO:0000259" key="7">
    <source>
        <dbReference type="PROSITE" id="PS52029"/>
    </source>
</evidence>
<feature type="domain" description="L,D-TPase catalytic" evidence="7">
    <location>
        <begin position="91"/>
        <end position="222"/>
    </location>
</feature>
<evidence type="ECO:0000256" key="5">
    <source>
        <dbReference type="ARBA" id="ARBA00023316"/>
    </source>
</evidence>
<sequence length="223" mass="25166">MLRNRTKKRHTLAKLLFGLGLILIAAGLITRKFNSYNQTISQSNKSIANLSKKIASTTAKSTNKSVMRTPIDWQKSSQTTAYPDLKSTSDLWILVKLRANRTYLKSGSKTIYTMYSSGGKYRQKNGQTVSYTPIGTYYVQNERGKTFYNASLNEGANYWVSFLNHGEYLFHTVPIDSQGNYKKDEAAKLGKEPASHGCIRLSIPDAKYLYENLPVNTRVVIQN</sequence>
<dbReference type="PANTHER" id="PTHR30582:SF2">
    <property type="entry name" value="L,D-TRANSPEPTIDASE YCIB-RELATED"/>
    <property type="match status" value="1"/>
</dbReference>
<feature type="active site" description="Nucleophile" evidence="6">
    <location>
        <position position="198"/>
    </location>
</feature>
<dbReference type="Gene3D" id="2.40.440.10">
    <property type="entry name" value="L,D-transpeptidase catalytic domain-like"/>
    <property type="match status" value="1"/>
</dbReference>
<dbReference type="PROSITE" id="PS52029">
    <property type="entry name" value="LD_TPASE"/>
    <property type="match status" value="1"/>
</dbReference>
<keyword evidence="5 6" id="KW-0961">Cell wall biogenesis/degradation</keyword>
<evidence type="ECO:0000256" key="3">
    <source>
        <dbReference type="ARBA" id="ARBA00022960"/>
    </source>
</evidence>
<dbReference type="Proteomes" id="UP000182089">
    <property type="component" value="Unassembled WGS sequence"/>
</dbReference>
<protein>
    <submittedName>
        <fullName evidence="8">L,D-transpeptidase catalytic domain</fullName>
    </submittedName>
</protein>
<evidence type="ECO:0000256" key="4">
    <source>
        <dbReference type="ARBA" id="ARBA00022984"/>
    </source>
</evidence>
<comment type="caution">
    <text evidence="8">The sequence shown here is derived from an EMBL/GenBank/DDBJ whole genome shotgun (WGS) entry which is preliminary data.</text>
</comment>
<dbReference type="PANTHER" id="PTHR30582">
    <property type="entry name" value="L,D-TRANSPEPTIDASE"/>
    <property type="match status" value="1"/>
</dbReference>
<reference evidence="8 9" key="1">
    <citation type="submission" date="2016-10" db="EMBL/GenBank/DDBJ databases">
        <authorList>
            <person name="Varghese N."/>
            <person name="Submissions S."/>
        </authorList>
    </citation>
    <scope>NUCLEOTIDE SEQUENCE [LARGE SCALE GENOMIC DNA]</scope>
    <source>
        <strain evidence="8 9">WC1T17</strain>
    </source>
</reference>
<name>A0ABY1AB68_9LACO</name>
<organism evidence="8 9">
    <name type="scientific">Ligilactobacillus ruminis</name>
    <dbReference type="NCBI Taxonomy" id="1623"/>
    <lineage>
        <taxon>Bacteria</taxon>
        <taxon>Bacillati</taxon>
        <taxon>Bacillota</taxon>
        <taxon>Bacilli</taxon>
        <taxon>Lactobacillales</taxon>
        <taxon>Lactobacillaceae</taxon>
        <taxon>Ligilactobacillus</taxon>
    </lineage>
</organism>
<dbReference type="SUPFAM" id="SSF141523">
    <property type="entry name" value="L,D-transpeptidase catalytic domain-like"/>
    <property type="match status" value="1"/>
</dbReference>
<dbReference type="InterPro" id="IPR005490">
    <property type="entry name" value="LD_TPept_cat_dom"/>
</dbReference>
<evidence type="ECO:0000256" key="6">
    <source>
        <dbReference type="PROSITE-ProRule" id="PRU01373"/>
    </source>
</evidence>
<dbReference type="CDD" id="cd16913">
    <property type="entry name" value="YkuD_like"/>
    <property type="match status" value="1"/>
</dbReference>